<proteinExistence type="predicted"/>
<dbReference type="Gene3D" id="3.30.70.330">
    <property type="match status" value="2"/>
</dbReference>
<feature type="domain" description="RRM" evidence="3">
    <location>
        <begin position="385"/>
        <end position="463"/>
    </location>
</feature>
<evidence type="ECO:0000256" key="1">
    <source>
        <dbReference type="ARBA" id="ARBA00022884"/>
    </source>
</evidence>
<dbReference type="GO" id="GO:0003729">
    <property type="term" value="F:mRNA binding"/>
    <property type="evidence" value="ECO:0007669"/>
    <property type="project" value="TreeGrafter"/>
</dbReference>
<feature type="domain" description="RRM" evidence="3">
    <location>
        <begin position="285"/>
        <end position="363"/>
    </location>
</feature>
<sequence length="506" mass="56938">MASSSRDSSSRIAYYRTTGYEDVYPHEVHPLLQEHTRHPDADSIRSALSQIYSLKITDENRQEFQKELTSMTELSSKLNHEIEVSYTERKHLSQEQGFLCIELAKKVPGIPKMPIFSGLSACQKKMITTFLDQKKRREVVASYNPQARVLQALLVSFNAEQLAQILKVPVDLTEKLKNKLPKTFDDPPEPAQLPKSLTATMVPLEPAQPERRDCQLKDIQGVLQVISLNITMHRERISSCLKLLEIVSHYIEALRLCFENLEEPVVVTSEFGEQEAVEQNLSWDSRLFVDNLPFTIDVSEVVALLQTVGNVQIVRFFYDNLTLRSSGFGFVTMSSAEEAQAATQKLNGLIIGDRTIRVNYGPPPLEERFEFGGSRGGGGCSDTYKRLYVRNLPFNVDDTALGSLFSKQGKVLEARVMHDTKTGRSRGFGFVTYGSTEDFKNALSSLNGAVVYGRRIGVSMAKEGRTKALLSIEQDLYDRRFSVAKDRQTKELLNGTGPVWQTILHS</sequence>
<dbReference type="STRING" id="3469.A0A4Y7JIT3"/>
<evidence type="ECO:0000259" key="3">
    <source>
        <dbReference type="PROSITE" id="PS50102"/>
    </source>
</evidence>
<keyword evidence="5" id="KW-1185">Reference proteome</keyword>
<dbReference type="PANTHER" id="PTHR48025:SF1">
    <property type="entry name" value="RRM DOMAIN-CONTAINING PROTEIN"/>
    <property type="match status" value="1"/>
</dbReference>
<dbReference type="InterPro" id="IPR050502">
    <property type="entry name" value="Euk_RNA-bind_prot"/>
</dbReference>
<dbReference type="AlphaFoldDB" id="A0A4Y7JIT3"/>
<protein>
    <recommendedName>
        <fullName evidence="3">RRM domain-containing protein</fullName>
    </recommendedName>
</protein>
<gene>
    <name evidence="4" type="ORF">C5167_021721</name>
</gene>
<dbReference type="EMBL" id="CM010719">
    <property type="protein sequence ID" value="RZC59960.1"/>
    <property type="molecule type" value="Genomic_DNA"/>
</dbReference>
<organism evidence="4 5">
    <name type="scientific">Papaver somniferum</name>
    <name type="common">Opium poppy</name>
    <dbReference type="NCBI Taxonomy" id="3469"/>
    <lineage>
        <taxon>Eukaryota</taxon>
        <taxon>Viridiplantae</taxon>
        <taxon>Streptophyta</taxon>
        <taxon>Embryophyta</taxon>
        <taxon>Tracheophyta</taxon>
        <taxon>Spermatophyta</taxon>
        <taxon>Magnoliopsida</taxon>
        <taxon>Ranunculales</taxon>
        <taxon>Papaveraceae</taxon>
        <taxon>Papaveroideae</taxon>
        <taxon>Papaver</taxon>
    </lineage>
</organism>
<dbReference type="OrthoDB" id="1932016at2759"/>
<accession>A0A4Y7JIT3</accession>
<dbReference type="GO" id="GO:1901259">
    <property type="term" value="P:chloroplast rRNA processing"/>
    <property type="evidence" value="ECO:0007669"/>
    <property type="project" value="TreeGrafter"/>
</dbReference>
<reference evidence="4 5" key="1">
    <citation type="journal article" date="2018" name="Science">
        <title>The opium poppy genome and morphinan production.</title>
        <authorList>
            <person name="Guo L."/>
            <person name="Winzer T."/>
            <person name="Yang X."/>
            <person name="Li Y."/>
            <person name="Ning Z."/>
            <person name="He Z."/>
            <person name="Teodor R."/>
            <person name="Lu Y."/>
            <person name="Bowser T.A."/>
            <person name="Graham I.A."/>
            <person name="Ye K."/>
        </authorList>
    </citation>
    <scope>NUCLEOTIDE SEQUENCE [LARGE SCALE GENOMIC DNA]</scope>
    <source>
        <strain evidence="5">cv. HN1</strain>
        <tissue evidence="4">Leaves</tissue>
    </source>
</reference>
<dbReference type="SMART" id="SM00360">
    <property type="entry name" value="RRM"/>
    <property type="match status" value="2"/>
</dbReference>
<evidence type="ECO:0000313" key="5">
    <source>
        <dbReference type="Proteomes" id="UP000316621"/>
    </source>
</evidence>
<dbReference type="GO" id="GO:0009535">
    <property type="term" value="C:chloroplast thylakoid membrane"/>
    <property type="evidence" value="ECO:0007669"/>
    <property type="project" value="TreeGrafter"/>
</dbReference>
<evidence type="ECO:0000256" key="2">
    <source>
        <dbReference type="PROSITE-ProRule" id="PRU00176"/>
    </source>
</evidence>
<dbReference type="InterPro" id="IPR035979">
    <property type="entry name" value="RBD_domain_sf"/>
</dbReference>
<dbReference type="Pfam" id="PF00076">
    <property type="entry name" value="RRM_1"/>
    <property type="match status" value="2"/>
</dbReference>
<dbReference type="Gramene" id="RZC59960">
    <property type="protein sequence ID" value="RZC59960"/>
    <property type="gene ID" value="C5167_021721"/>
</dbReference>
<dbReference type="InterPro" id="IPR000504">
    <property type="entry name" value="RRM_dom"/>
</dbReference>
<name>A0A4Y7JIT3_PAPSO</name>
<dbReference type="Proteomes" id="UP000316621">
    <property type="component" value="Chromosome 5"/>
</dbReference>
<dbReference type="PROSITE" id="PS50102">
    <property type="entry name" value="RRM"/>
    <property type="match status" value="2"/>
</dbReference>
<dbReference type="SUPFAM" id="SSF54928">
    <property type="entry name" value="RNA-binding domain, RBD"/>
    <property type="match status" value="2"/>
</dbReference>
<dbReference type="PANTHER" id="PTHR48025">
    <property type="entry name" value="OS02G0815200 PROTEIN"/>
    <property type="match status" value="1"/>
</dbReference>
<evidence type="ECO:0000313" key="4">
    <source>
        <dbReference type="EMBL" id="RZC59960.1"/>
    </source>
</evidence>
<keyword evidence="1 2" id="KW-0694">RNA-binding</keyword>
<dbReference type="InterPro" id="IPR012677">
    <property type="entry name" value="Nucleotide-bd_a/b_plait_sf"/>
</dbReference>